<name>A0A3M2M4R2_9ACTN</name>
<dbReference type="InterPro" id="IPR011663">
    <property type="entry name" value="UTRA"/>
</dbReference>
<dbReference type="InterPro" id="IPR050679">
    <property type="entry name" value="Bact_HTH_transcr_reg"/>
</dbReference>
<dbReference type="InterPro" id="IPR000524">
    <property type="entry name" value="Tscrpt_reg_HTH_GntR"/>
</dbReference>
<dbReference type="InterPro" id="IPR028978">
    <property type="entry name" value="Chorismate_lyase_/UTRA_dom_sf"/>
</dbReference>
<dbReference type="SUPFAM" id="SSF46785">
    <property type="entry name" value="Winged helix' DNA-binding domain"/>
    <property type="match status" value="1"/>
</dbReference>
<feature type="compositionally biased region" description="Low complexity" evidence="4">
    <location>
        <begin position="110"/>
        <end position="126"/>
    </location>
</feature>
<keyword evidence="3" id="KW-0804">Transcription</keyword>
<dbReference type="OrthoDB" id="120836at2"/>
<dbReference type="PROSITE" id="PS50949">
    <property type="entry name" value="HTH_GNTR"/>
    <property type="match status" value="1"/>
</dbReference>
<dbReference type="SMART" id="SM00345">
    <property type="entry name" value="HTH_GNTR"/>
    <property type="match status" value="1"/>
</dbReference>
<evidence type="ECO:0000259" key="5">
    <source>
        <dbReference type="PROSITE" id="PS50949"/>
    </source>
</evidence>
<dbReference type="PRINTS" id="PR00035">
    <property type="entry name" value="HTHGNTR"/>
</dbReference>
<dbReference type="GO" id="GO:0045892">
    <property type="term" value="P:negative regulation of DNA-templated transcription"/>
    <property type="evidence" value="ECO:0007669"/>
    <property type="project" value="TreeGrafter"/>
</dbReference>
<evidence type="ECO:0000256" key="4">
    <source>
        <dbReference type="SAM" id="MobiDB-lite"/>
    </source>
</evidence>
<keyword evidence="2" id="KW-0238">DNA-binding</keyword>
<dbReference type="Gene3D" id="1.10.10.10">
    <property type="entry name" value="Winged helix-like DNA-binding domain superfamily/Winged helix DNA-binding domain"/>
    <property type="match status" value="1"/>
</dbReference>
<comment type="caution">
    <text evidence="6">The sequence shown here is derived from an EMBL/GenBank/DDBJ whole genome shotgun (WGS) entry which is preliminary data.</text>
</comment>
<sequence length="316" mass="34926">MAERPAYLRIADTIRDQIRSGTYPPGSRLPTMRDLGDEFGVSEIVVRQAFALLRGEGLIESRRGAGTIVRHTPPVRRIAMDRYLRFGAPNPGVPHPGAPHPGAPHPGAPDPGATDPGRDAPAPATTFTHDQRIGWQEYRLDREFTRTEATPDLAALFELPVGTELLRRRFVFYARGDPQQISVNYLPWDLVAETPVSDPAREPWPGGTLAQLAYLGHPPTRVEEAVGARMPTPEEVETLGMAAGVPVFTITRRMISGARVLEVCRDIVIPADRAVLDYAIDLTPDVPDPVPDDPDVPDLHPNGRRDTRRNHRRRGR</sequence>
<protein>
    <submittedName>
        <fullName evidence="6">GntR family transcriptional regulator</fullName>
    </submittedName>
</protein>
<keyword evidence="1" id="KW-0805">Transcription regulation</keyword>
<organism evidence="6 7">
    <name type="scientific">Actinomadura harenae</name>
    <dbReference type="NCBI Taxonomy" id="2483351"/>
    <lineage>
        <taxon>Bacteria</taxon>
        <taxon>Bacillati</taxon>
        <taxon>Actinomycetota</taxon>
        <taxon>Actinomycetes</taxon>
        <taxon>Streptosporangiales</taxon>
        <taxon>Thermomonosporaceae</taxon>
        <taxon>Actinomadura</taxon>
    </lineage>
</organism>
<accession>A0A3M2M4R2</accession>
<dbReference type="PANTHER" id="PTHR44846">
    <property type="entry name" value="MANNOSYL-D-GLYCERATE TRANSPORT/METABOLISM SYSTEM REPRESSOR MNGR-RELATED"/>
    <property type="match status" value="1"/>
</dbReference>
<proteinExistence type="predicted"/>
<dbReference type="Pfam" id="PF07702">
    <property type="entry name" value="UTRA"/>
    <property type="match status" value="1"/>
</dbReference>
<dbReference type="GO" id="GO:0003677">
    <property type="term" value="F:DNA binding"/>
    <property type="evidence" value="ECO:0007669"/>
    <property type="project" value="UniProtKB-KW"/>
</dbReference>
<evidence type="ECO:0000256" key="1">
    <source>
        <dbReference type="ARBA" id="ARBA00023015"/>
    </source>
</evidence>
<dbReference type="Pfam" id="PF00392">
    <property type="entry name" value="GntR"/>
    <property type="match status" value="1"/>
</dbReference>
<feature type="region of interest" description="Disordered" evidence="4">
    <location>
        <begin position="87"/>
        <end position="132"/>
    </location>
</feature>
<keyword evidence="7" id="KW-1185">Reference proteome</keyword>
<dbReference type="EMBL" id="RFFG01000023">
    <property type="protein sequence ID" value="RMI43813.1"/>
    <property type="molecule type" value="Genomic_DNA"/>
</dbReference>
<dbReference type="SMART" id="SM00866">
    <property type="entry name" value="UTRA"/>
    <property type="match status" value="1"/>
</dbReference>
<evidence type="ECO:0000256" key="2">
    <source>
        <dbReference type="ARBA" id="ARBA00023125"/>
    </source>
</evidence>
<evidence type="ECO:0000313" key="7">
    <source>
        <dbReference type="Proteomes" id="UP000282674"/>
    </source>
</evidence>
<dbReference type="PANTHER" id="PTHR44846:SF17">
    <property type="entry name" value="GNTR-FAMILY TRANSCRIPTIONAL REGULATOR"/>
    <property type="match status" value="1"/>
</dbReference>
<feature type="region of interest" description="Disordered" evidence="4">
    <location>
        <begin position="283"/>
        <end position="316"/>
    </location>
</feature>
<feature type="compositionally biased region" description="Pro residues" evidence="4">
    <location>
        <begin position="91"/>
        <end position="109"/>
    </location>
</feature>
<dbReference type="CDD" id="cd07377">
    <property type="entry name" value="WHTH_GntR"/>
    <property type="match status" value="1"/>
</dbReference>
<dbReference type="RefSeq" id="WP_122195036.1">
    <property type="nucleotide sequence ID" value="NZ_JBHSKC010000018.1"/>
</dbReference>
<dbReference type="Proteomes" id="UP000282674">
    <property type="component" value="Unassembled WGS sequence"/>
</dbReference>
<evidence type="ECO:0000313" key="6">
    <source>
        <dbReference type="EMBL" id="RMI43813.1"/>
    </source>
</evidence>
<dbReference type="GO" id="GO:0003700">
    <property type="term" value="F:DNA-binding transcription factor activity"/>
    <property type="evidence" value="ECO:0007669"/>
    <property type="project" value="InterPro"/>
</dbReference>
<feature type="domain" description="HTH gntR-type" evidence="5">
    <location>
        <begin position="4"/>
        <end position="72"/>
    </location>
</feature>
<dbReference type="InterPro" id="IPR036390">
    <property type="entry name" value="WH_DNA-bd_sf"/>
</dbReference>
<feature type="compositionally biased region" description="Basic residues" evidence="4">
    <location>
        <begin position="306"/>
        <end position="316"/>
    </location>
</feature>
<gene>
    <name evidence="6" type="ORF">EBO15_15205</name>
</gene>
<dbReference type="InterPro" id="IPR036388">
    <property type="entry name" value="WH-like_DNA-bd_sf"/>
</dbReference>
<dbReference type="SUPFAM" id="SSF64288">
    <property type="entry name" value="Chorismate lyase-like"/>
    <property type="match status" value="1"/>
</dbReference>
<dbReference type="AlphaFoldDB" id="A0A3M2M4R2"/>
<reference evidence="6 7" key="1">
    <citation type="submission" date="2018-10" db="EMBL/GenBank/DDBJ databases">
        <title>Isolation from soil.</title>
        <authorList>
            <person name="Hu J."/>
        </authorList>
    </citation>
    <scope>NUCLEOTIDE SEQUENCE [LARGE SCALE GENOMIC DNA]</scope>
    <source>
        <strain evidence="6 7">NEAU-Ht49</strain>
    </source>
</reference>
<dbReference type="Gene3D" id="3.40.1410.10">
    <property type="entry name" value="Chorismate lyase-like"/>
    <property type="match status" value="1"/>
</dbReference>
<evidence type="ECO:0000256" key="3">
    <source>
        <dbReference type="ARBA" id="ARBA00023163"/>
    </source>
</evidence>